<dbReference type="AlphaFoldDB" id="A0A518IXD4"/>
<organism evidence="1 2">
    <name type="scientific">Rosistilla oblonga</name>
    <dbReference type="NCBI Taxonomy" id="2527990"/>
    <lineage>
        <taxon>Bacteria</taxon>
        <taxon>Pseudomonadati</taxon>
        <taxon>Planctomycetota</taxon>
        <taxon>Planctomycetia</taxon>
        <taxon>Pirellulales</taxon>
        <taxon>Pirellulaceae</taxon>
        <taxon>Rosistilla</taxon>
    </lineage>
</organism>
<dbReference type="EMBL" id="CP036318">
    <property type="protein sequence ID" value="QDV57754.1"/>
    <property type="molecule type" value="Genomic_DNA"/>
</dbReference>
<reference evidence="1 2" key="1">
    <citation type="submission" date="2019-02" db="EMBL/GenBank/DDBJ databases">
        <title>Deep-cultivation of Planctomycetes and their phenomic and genomic characterization uncovers novel biology.</title>
        <authorList>
            <person name="Wiegand S."/>
            <person name="Jogler M."/>
            <person name="Boedeker C."/>
            <person name="Pinto D."/>
            <person name="Vollmers J."/>
            <person name="Rivas-Marin E."/>
            <person name="Kohn T."/>
            <person name="Peeters S.H."/>
            <person name="Heuer A."/>
            <person name="Rast P."/>
            <person name="Oberbeckmann S."/>
            <person name="Bunk B."/>
            <person name="Jeske O."/>
            <person name="Meyerdierks A."/>
            <person name="Storesund J.E."/>
            <person name="Kallscheuer N."/>
            <person name="Luecker S."/>
            <person name="Lage O.M."/>
            <person name="Pohl T."/>
            <person name="Merkel B.J."/>
            <person name="Hornburger P."/>
            <person name="Mueller R.-W."/>
            <person name="Bruemmer F."/>
            <person name="Labrenz M."/>
            <person name="Spormann A.M."/>
            <person name="Op den Camp H."/>
            <person name="Overmann J."/>
            <person name="Amann R."/>
            <person name="Jetten M.S.M."/>
            <person name="Mascher T."/>
            <person name="Medema M.H."/>
            <person name="Devos D.P."/>
            <person name="Kaster A.-K."/>
            <person name="Ovreas L."/>
            <person name="Rohde M."/>
            <person name="Galperin M.Y."/>
            <person name="Jogler C."/>
        </authorList>
    </citation>
    <scope>NUCLEOTIDE SEQUENCE [LARGE SCALE GENOMIC DNA]</scope>
    <source>
        <strain evidence="1 2">Mal33</strain>
    </source>
</reference>
<evidence type="ECO:0008006" key="3">
    <source>
        <dbReference type="Google" id="ProtNLM"/>
    </source>
</evidence>
<dbReference type="RefSeq" id="WP_145122789.1">
    <property type="nucleotide sequence ID" value="NZ_CP036292.1"/>
</dbReference>
<gene>
    <name evidence="1" type="ORF">Mal33_37680</name>
</gene>
<sequence length="160" mass="18029">MSVSNKAKTVTINPAFLADVKDLHQELWDGLHALQEMCSLPISLEGKCFEFIGRLSDLRDKLAFQFSVEEAYGYFDDPAFCCPTFARRSGELLQQHRDLYMEIDSIAERAEQLLSVRDLAALTTIIPVAFDRFADKLQKHESAETQLMHDGLMQDIGGGD</sequence>
<evidence type="ECO:0000313" key="2">
    <source>
        <dbReference type="Proteomes" id="UP000316770"/>
    </source>
</evidence>
<keyword evidence="2" id="KW-1185">Reference proteome</keyword>
<name>A0A518IXD4_9BACT</name>
<protein>
    <recommendedName>
        <fullName evidence="3">Hemerythrin-like domain-containing protein</fullName>
    </recommendedName>
</protein>
<accession>A0A518IXD4</accession>
<dbReference type="OrthoDB" id="276004at2"/>
<dbReference type="Proteomes" id="UP000316770">
    <property type="component" value="Chromosome"/>
</dbReference>
<evidence type="ECO:0000313" key="1">
    <source>
        <dbReference type="EMBL" id="QDV57754.1"/>
    </source>
</evidence>
<proteinExistence type="predicted"/>